<name>A0ABW0E8S9_9BACT</name>
<feature type="chain" id="PRO_5047539933" description="DUF3575 domain-containing protein" evidence="2">
    <location>
        <begin position="21"/>
        <end position="245"/>
    </location>
</feature>
<evidence type="ECO:0000256" key="1">
    <source>
        <dbReference type="SAM" id="MobiDB-lite"/>
    </source>
</evidence>
<dbReference type="RefSeq" id="WP_378017153.1">
    <property type="nucleotide sequence ID" value="NZ_JBHSKT010000004.1"/>
</dbReference>
<feature type="signal peptide" evidence="2">
    <location>
        <begin position="1"/>
        <end position="20"/>
    </location>
</feature>
<dbReference type="Proteomes" id="UP001596161">
    <property type="component" value="Unassembled WGS sequence"/>
</dbReference>
<evidence type="ECO:0000313" key="3">
    <source>
        <dbReference type="EMBL" id="MFC5270788.1"/>
    </source>
</evidence>
<feature type="region of interest" description="Disordered" evidence="1">
    <location>
        <begin position="27"/>
        <end position="46"/>
    </location>
</feature>
<evidence type="ECO:0000313" key="4">
    <source>
        <dbReference type="Proteomes" id="UP001596161"/>
    </source>
</evidence>
<reference evidence="4" key="1">
    <citation type="journal article" date="2019" name="Int. J. Syst. Evol. Microbiol.">
        <title>The Global Catalogue of Microorganisms (GCM) 10K type strain sequencing project: providing services to taxonomists for standard genome sequencing and annotation.</title>
        <authorList>
            <consortium name="The Broad Institute Genomics Platform"/>
            <consortium name="The Broad Institute Genome Sequencing Center for Infectious Disease"/>
            <person name="Wu L."/>
            <person name="Ma J."/>
        </authorList>
    </citation>
    <scope>NUCLEOTIDE SEQUENCE [LARGE SCALE GENOMIC DNA]</scope>
    <source>
        <strain evidence="4">KACC 12602</strain>
    </source>
</reference>
<keyword evidence="4" id="KW-1185">Reference proteome</keyword>
<accession>A0ABW0E8S9</accession>
<proteinExistence type="predicted"/>
<protein>
    <recommendedName>
        <fullName evidence="5">DUF3575 domain-containing protein</fullName>
    </recommendedName>
</protein>
<evidence type="ECO:0000256" key="2">
    <source>
        <dbReference type="SAM" id="SignalP"/>
    </source>
</evidence>
<comment type="caution">
    <text evidence="3">The sequence shown here is derived from an EMBL/GenBank/DDBJ whole genome shotgun (WGS) entry which is preliminary data.</text>
</comment>
<sequence>MRTFFLILTAGIFATNVAFSQSTTFASDSTASKHSPASVKRTASEKPEIRSNAKITRVKINPLVILSGDMPVYLEHELKKNLSAEISVGSTYDNVLSDILESGSQPGLSITKEGLNSYSFSAALRHYPSEQGSALQGYYFSPEVRFRDYRSLVTNVGGEDIKLKQGRQILDGKFVIGYINQTSDRIFFDFYGGIGMRYKFYKDRIENYSVIYDPATGQTTTHLKLKDELRRGMLLSLGFKLGFAF</sequence>
<dbReference type="EMBL" id="JBHSKT010000004">
    <property type="protein sequence ID" value="MFC5270788.1"/>
    <property type="molecule type" value="Genomic_DNA"/>
</dbReference>
<evidence type="ECO:0008006" key="5">
    <source>
        <dbReference type="Google" id="ProtNLM"/>
    </source>
</evidence>
<organism evidence="3 4">
    <name type="scientific">Adhaeribacter terreus</name>
    <dbReference type="NCBI Taxonomy" id="529703"/>
    <lineage>
        <taxon>Bacteria</taxon>
        <taxon>Pseudomonadati</taxon>
        <taxon>Bacteroidota</taxon>
        <taxon>Cytophagia</taxon>
        <taxon>Cytophagales</taxon>
        <taxon>Hymenobacteraceae</taxon>
        <taxon>Adhaeribacter</taxon>
    </lineage>
</organism>
<keyword evidence="2" id="KW-0732">Signal</keyword>
<gene>
    <name evidence="3" type="ORF">ACFPIB_09220</name>
</gene>